<sequence>MNCLSYSGNDCYKYRLAKTRQNVLKDIYKRCDDITLKSPYPKPKKRENTRLKMRFKEAIRDAQEICTDEGAKSKQCHLAWYEVDELEDSMNRYYPDQ</sequence>
<organism evidence="1">
    <name type="scientific">viral metagenome</name>
    <dbReference type="NCBI Taxonomy" id="1070528"/>
    <lineage>
        <taxon>unclassified sequences</taxon>
        <taxon>metagenomes</taxon>
        <taxon>organismal metagenomes</taxon>
    </lineage>
</organism>
<reference evidence="1" key="1">
    <citation type="journal article" date="2020" name="Nature">
        <title>Giant virus diversity and host interactions through global metagenomics.</title>
        <authorList>
            <person name="Schulz F."/>
            <person name="Roux S."/>
            <person name="Paez-Espino D."/>
            <person name="Jungbluth S."/>
            <person name="Walsh D.A."/>
            <person name="Denef V.J."/>
            <person name="McMahon K.D."/>
            <person name="Konstantinidis K.T."/>
            <person name="Eloe-Fadrosh E.A."/>
            <person name="Kyrpides N.C."/>
            <person name="Woyke T."/>
        </authorList>
    </citation>
    <scope>NUCLEOTIDE SEQUENCE</scope>
    <source>
        <strain evidence="1">GVMAG-M-3300027206-1</strain>
    </source>
</reference>
<dbReference type="AlphaFoldDB" id="A0A6C0JIR2"/>
<accession>A0A6C0JIR2</accession>
<dbReference type="EMBL" id="MN740383">
    <property type="protein sequence ID" value="QHU03524.1"/>
    <property type="molecule type" value="Genomic_DNA"/>
</dbReference>
<protein>
    <submittedName>
        <fullName evidence="1">Uncharacterized protein</fullName>
    </submittedName>
</protein>
<evidence type="ECO:0000313" key="1">
    <source>
        <dbReference type="EMBL" id="QHU03524.1"/>
    </source>
</evidence>
<proteinExistence type="predicted"/>
<name>A0A6C0JIR2_9ZZZZ</name>
<dbReference type="Pfam" id="PF02672">
    <property type="entry name" value="CP12"/>
    <property type="match status" value="1"/>
</dbReference>